<sequence length="563" mass="63019">MGADQWPWPWPWATPPPPALLLLASLLPALLLALWRLVWQPRAVARSFARQGIRGPPYCFLAGSLSEAKRLARASRRRVPQLDVASHDIMPILLPPFHRWVVEYGRTFLYWIGPTPAIFSVDLELIKEVLTDRTGLFGKDFMIPVFKVLLGNGLILANGDDWKRHRKVVLPAFNHERIKSMSAVTAEATEQMAQRWCEQLILHSGARQAAEIQVDRAICDLTAEIIGRAAFGTSLQEAGEVLLLMHEMQKMGAAAMVDAPILWYLPTRRNLTVRRLDKLLRAKITAMMAARVAANCGGGYGDDLLGLLLEAWSPEPGRRHAGSDDEGTTTTTLTTGEVIDECKTFFGAGQETTATLLVWTMFLLSTHPQWQDKVREEVLREFRGDVPTTDTLSRLKLLHMVLLETLRLYPPIVYIQRRTASDVVLRGMLQVPEGTVVSIPIGLLQRDREVWGSDADEFNPLRFSNGVARAATDPHALLSFSLGPRACTGKSFGIIEAQIVMAVILRNFSFSLSPTYVHKPKSDQRERFCSFELNYTTSIRKWTVFLVHSLHVQINGAMAGLKM</sequence>
<accession>A0A804R4R4</accession>
<evidence type="ECO:0000313" key="13">
    <source>
        <dbReference type="EnsemblPlants" id="Zm00001eb394140_P002"/>
    </source>
</evidence>
<keyword evidence="14" id="KW-1185">Reference proteome</keyword>
<keyword evidence="8 11" id="KW-0408">Iron</keyword>
<dbReference type="PANTHER" id="PTHR24282:SF115">
    <property type="entry name" value="CYTOCHROME P450 709B2"/>
    <property type="match status" value="1"/>
</dbReference>
<dbReference type="GO" id="GO:0016705">
    <property type="term" value="F:oxidoreductase activity, acting on paired donors, with incorporation or reduction of molecular oxygen"/>
    <property type="evidence" value="ECO:0007669"/>
    <property type="project" value="InterPro"/>
</dbReference>
<proteinExistence type="evidence at protein level"/>
<evidence type="ECO:0000256" key="9">
    <source>
        <dbReference type="ARBA" id="ARBA00023033"/>
    </source>
</evidence>
<evidence type="ECO:0007829" key="15">
    <source>
        <dbReference type="PeptideAtlas" id="A0A804R4R4"/>
    </source>
</evidence>
<organism evidence="13 14">
    <name type="scientific">Zea mays</name>
    <name type="common">Maize</name>
    <dbReference type="NCBI Taxonomy" id="4577"/>
    <lineage>
        <taxon>Eukaryota</taxon>
        <taxon>Viridiplantae</taxon>
        <taxon>Streptophyta</taxon>
        <taxon>Embryophyta</taxon>
        <taxon>Tracheophyta</taxon>
        <taxon>Spermatophyta</taxon>
        <taxon>Magnoliopsida</taxon>
        <taxon>Liliopsida</taxon>
        <taxon>Poales</taxon>
        <taxon>Poaceae</taxon>
        <taxon>PACMAD clade</taxon>
        <taxon>Panicoideae</taxon>
        <taxon>Andropogonodae</taxon>
        <taxon>Andropogoneae</taxon>
        <taxon>Tripsacinae</taxon>
        <taxon>Zea</taxon>
    </lineage>
</organism>
<reference evidence="13" key="3">
    <citation type="submission" date="2021-05" db="UniProtKB">
        <authorList>
            <consortium name="EnsemblPlants"/>
        </authorList>
    </citation>
    <scope>IDENTIFICATION</scope>
    <source>
        <strain evidence="13">cv. B73</strain>
    </source>
</reference>
<dbReference type="PANTHER" id="PTHR24282">
    <property type="entry name" value="CYTOCHROME P450 FAMILY MEMBER"/>
    <property type="match status" value="1"/>
</dbReference>
<keyword evidence="15" id="KW-1267">Proteomics identification</keyword>
<evidence type="ECO:0000256" key="11">
    <source>
        <dbReference type="PIRSR" id="PIRSR602401-1"/>
    </source>
</evidence>
<dbReference type="Gramene" id="Zm00001eb394140_T002">
    <property type="protein sequence ID" value="Zm00001eb394140_P002"/>
    <property type="gene ID" value="Zm00001eb394140"/>
</dbReference>
<evidence type="ECO:0000256" key="1">
    <source>
        <dbReference type="ARBA" id="ARBA00004370"/>
    </source>
</evidence>
<dbReference type="SUPFAM" id="SSF48264">
    <property type="entry name" value="Cytochrome P450"/>
    <property type="match status" value="1"/>
</dbReference>
<dbReference type="Pfam" id="PF00067">
    <property type="entry name" value="p450"/>
    <property type="match status" value="1"/>
</dbReference>
<evidence type="ECO:0000256" key="12">
    <source>
        <dbReference type="SAM" id="Phobius"/>
    </source>
</evidence>
<dbReference type="InterPro" id="IPR001128">
    <property type="entry name" value="Cyt_P450"/>
</dbReference>
<dbReference type="Gene3D" id="1.10.630.10">
    <property type="entry name" value="Cytochrome P450"/>
    <property type="match status" value="1"/>
</dbReference>
<comment type="cofactor">
    <cofactor evidence="11">
        <name>heme</name>
        <dbReference type="ChEBI" id="CHEBI:30413"/>
    </cofactor>
</comment>
<name>A0A804R4R4_MAIZE</name>
<protein>
    <recommendedName>
        <fullName evidence="16">Cytochrome P450 709B2</fullName>
    </recommendedName>
</protein>
<keyword evidence="6 12" id="KW-1133">Transmembrane helix</keyword>
<evidence type="ECO:0000256" key="5">
    <source>
        <dbReference type="ARBA" id="ARBA00022723"/>
    </source>
</evidence>
<evidence type="ECO:0000256" key="7">
    <source>
        <dbReference type="ARBA" id="ARBA00023002"/>
    </source>
</evidence>
<dbReference type="InterPro" id="IPR036396">
    <property type="entry name" value="Cyt_P450_sf"/>
</dbReference>
<dbReference type="GO" id="GO:0005506">
    <property type="term" value="F:iron ion binding"/>
    <property type="evidence" value="ECO:0007669"/>
    <property type="project" value="InterPro"/>
</dbReference>
<keyword evidence="10 12" id="KW-0472">Membrane</keyword>
<reference evidence="14" key="1">
    <citation type="journal article" date="2009" name="Science">
        <title>The B73 maize genome: complexity, diversity, and dynamics.</title>
        <authorList>
            <person name="Schnable P.S."/>
            <person name="Ware D."/>
            <person name="Fulton R.S."/>
            <person name="Stein J.C."/>
            <person name="Wei F."/>
            <person name="Pasternak S."/>
            <person name="Liang C."/>
            <person name="Zhang J."/>
            <person name="Fulton L."/>
            <person name="Graves T.A."/>
            <person name="Minx P."/>
            <person name="Reily A.D."/>
            <person name="Courtney L."/>
            <person name="Kruchowski S.S."/>
            <person name="Tomlinson C."/>
            <person name="Strong C."/>
            <person name="Delehaunty K."/>
            <person name="Fronick C."/>
            <person name="Courtney B."/>
            <person name="Rock S.M."/>
            <person name="Belter E."/>
            <person name="Du F."/>
            <person name="Kim K."/>
            <person name="Abbott R.M."/>
            <person name="Cotton M."/>
            <person name="Levy A."/>
            <person name="Marchetto P."/>
            <person name="Ochoa K."/>
            <person name="Jackson S.M."/>
            <person name="Gillam B."/>
            <person name="Chen W."/>
            <person name="Yan L."/>
            <person name="Higginbotham J."/>
            <person name="Cardenas M."/>
            <person name="Waligorski J."/>
            <person name="Applebaum E."/>
            <person name="Phelps L."/>
            <person name="Falcone J."/>
            <person name="Kanchi K."/>
            <person name="Thane T."/>
            <person name="Scimone A."/>
            <person name="Thane N."/>
            <person name="Henke J."/>
            <person name="Wang T."/>
            <person name="Ruppert J."/>
            <person name="Shah N."/>
            <person name="Rotter K."/>
            <person name="Hodges J."/>
            <person name="Ingenthron E."/>
            <person name="Cordes M."/>
            <person name="Kohlberg S."/>
            <person name="Sgro J."/>
            <person name="Delgado B."/>
            <person name="Mead K."/>
            <person name="Chinwalla A."/>
            <person name="Leonard S."/>
            <person name="Crouse K."/>
            <person name="Collura K."/>
            <person name="Kudrna D."/>
            <person name="Currie J."/>
            <person name="He R."/>
            <person name="Angelova A."/>
            <person name="Rajasekar S."/>
            <person name="Mueller T."/>
            <person name="Lomeli R."/>
            <person name="Scara G."/>
            <person name="Ko A."/>
            <person name="Delaney K."/>
            <person name="Wissotski M."/>
            <person name="Lopez G."/>
            <person name="Campos D."/>
            <person name="Braidotti M."/>
            <person name="Ashley E."/>
            <person name="Golser W."/>
            <person name="Kim H."/>
            <person name="Lee S."/>
            <person name="Lin J."/>
            <person name="Dujmic Z."/>
            <person name="Kim W."/>
            <person name="Talag J."/>
            <person name="Zuccolo A."/>
            <person name="Fan C."/>
            <person name="Sebastian A."/>
            <person name="Kramer M."/>
            <person name="Spiegel L."/>
            <person name="Nascimento L."/>
            <person name="Zutavern T."/>
            <person name="Miller B."/>
            <person name="Ambroise C."/>
            <person name="Muller S."/>
            <person name="Spooner W."/>
            <person name="Narechania A."/>
            <person name="Ren L."/>
            <person name="Wei S."/>
            <person name="Kumari S."/>
            <person name="Faga B."/>
            <person name="Levy M.J."/>
            <person name="McMahan L."/>
            <person name="Van Buren P."/>
            <person name="Vaughn M.W."/>
            <person name="Ying K."/>
            <person name="Yeh C.-T."/>
            <person name="Emrich S.J."/>
            <person name="Jia Y."/>
            <person name="Kalyanaraman A."/>
            <person name="Hsia A.-P."/>
            <person name="Barbazuk W.B."/>
            <person name="Baucom R.S."/>
            <person name="Brutnell T.P."/>
            <person name="Carpita N.C."/>
            <person name="Chaparro C."/>
            <person name="Chia J.-M."/>
            <person name="Deragon J.-M."/>
            <person name="Estill J.C."/>
            <person name="Fu Y."/>
            <person name="Jeddeloh J.A."/>
            <person name="Han Y."/>
            <person name="Lee H."/>
            <person name="Li P."/>
            <person name="Lisch D.R."/>
            <person name="Liu S."/>
            <person name="Liu Z."/>
            <person name="Nagel D.H."/>
            <person name="McCann M.C."/>
            <person name="SanMiguel P."/>
            <person name="Myers A.M."/>
            <person name="Nettleton D."/>
            <person name="Nguyen J."/>
            <person name="Penning B.W."/>
            <person name="Ponnala L."/>
            <person name="Schneider K.L."/>
            <person name="Schwartz D.C."/>
            <person name="Sharma A."/>
            <person name="Soderlund C."/>
            <person name="Springer N.M."/>
            <person name="Sun Q."/>
            <person name="Wang H."/>
            <person name="Waterman M."/>
            <person name="Westerman R."/>
            <person name="Wolfgruber T.K."/>
            <person name="Yang L."/>
            <person name="Yu Y."/>
            <person name="Zhang L."/>
            <person name="Zhou S."/>
            <person name="Zhu Q."/>
            <person name="Bennetzen J.L."/>
            <person name="Dawe R.K."/>
            <person name="Jiang J."/>
            <person name="Jiang N."/>
            <person name="Presting G.G."/>
            <person name="Wessler S.R."/>
            <person name="Aluru S."/>
            <person name="Martienssen R.A."/>
            <person name="Clifton S.W."/>
            <person name="McCombie W.R."/>
            <person name="Wing R.A."/>
            <person name="Wilson R.K."/>
        </authorList>
    </citation>
    <scope>NUCLEOTIDE SEQUENCE [LARGE SCALE GENOMIC DNA]</scope>
    <source>
        <strain evidence="14">cv. B73</strain>
    </source>
</reference>
<evidence type="ECO:0000256" key="4">
    <source>
        <dbReference type="ARBA" id="ARBA00022692"/>
    </source>
</evidence>
<keyword evidence="3 11" id="KW-0349">Heme</keyword>
<dbReference type="GO" id="GO:0004497">
    <property type="term" value="F:monooxygenase activity"/>
    <property type="evidence" value="ECO:0000318"/>
    <property type="project" value="GO_Central"/>
</dbReference>
<keyword evidence="4 12" id="KW-0812">Transmembrane</keyword>
<dbReference type="GO" id="GO:0006629">
    <property type="term" value="P:lipid metabolic process"/>
    <property type="evidence" value="ECO:0007669"/>
    <property type="project" value="UniProtKB-ARBA"/>
</dbReference>
<feature type="binding site" description="axial binding residue" evidence="11">
    <location>
        <position position="487"/>
    </location>
    <ligand>
        <name>heme</name>
        <dbReference type="ChEBI" id="CHEBI:30413"/>
    </ligand>
    <ligandPart>
        <name>Fe</name>
        <dbReference type="ChEBI" id="CHEBI:18248"/>
    </ligandPart>
</feature>
<evidence type="ECO:0008006" key="16">
    <source>
        <dbReference type="Google" id="ProtNLM"/>
    </source>
</evidence>
<feature type="transmembrane region" description="Helical" evidence="12">
    <location>
        <begin position="20"/>
        <end position="39"/>
    </location>
</feature>
<dbReference type="GO" id="GO:0020037">
    <property type="term" value="F:heme binding"/>
    <property type="evidence" value="ECO:0007669"/>
    <property type="project" value="InterPro"/>
</dbReference>
<evidence type="ECO:0000256" key="3">
    <source>
        <dbReference type="ARBA" id="ARBA00022617"/>
    </source>
</evidence>
<dbReference type="PRINTS" id="PR00385">
    <property type="entry name" value="P450"/>
</dbReference>
<dbReference type="InterPro" id="IPR002401">
    <property type="entry name" value="Cyt_P450_E_grp-I"/>
</dbReference>
<keyword evidence="9" id="KW-0503">Monooxygenase</keyword>
<dbReference type="PRINTS" id="PR00463">
    <property type="entry name" value="EP450I"/>
</dbReference>
<dbReference type="InParanoid" id="A0A804R4R4"/>
<evidence type="ECO:0000256" key="2">
    <source>
        <dbReference type="ARBA" id="ARBA00010617"/>
    </source>
</evidence>
<dbReference type="InterPro" id="IPR050665">
    <property type="entry name" value="Cytochrome_P450_Monooxygen"/>
</dbReference>
<dbReference type="GO" id="GO:0016020">
    <property type="term" value="C:membrane"/>
    <property type="evidence" value="ECO:0007669"/>
    <property type="project" value="UniProtKB-SubCell"/>
</dbReference>
<evidence type="ECO:0000313" key="14">
    <source>
        <dbReference type="Proteomes" id="UP000007305"/>
    </source>
</evidence>
<comment type="subcellular location">
    <subcellularLocation>
        <location evidence="1">Membrane</location>
    </subcellularLocation>
</comment>
<dbReference type="Proteomes" id="UP000007305">
    <property type="component" value="Chromosome 9"/>
</dbReference>
<evidence type="ECO:0000256" key="6">
    <source>
        <dbReference type="ARBA" id="ARBA00022989"/>
    </source>
</evidence>
<evidence type="ECO:0000256" key="8">
    <source>
        <dbReference type="ARBA" id="ARBA00023004"/>
    </source>
</evidence>
<comment type="similarity">
    <text evidence="2">Belongs to the cytochrome P450 family.</text>
</comment>
<reference evidence="13" key="2">
    <citation type="submission" date="2019-07" db="EMBL/GenBank/DDBJ databases">
        <authorList>
            <person name="Seetharam A."/>
            <person name="Woodhouse M."/>
            <person name="Cannon E."/>
        </authorList>
    </citation>
    <scope>NUCLEOTIDE SEQUENCE [LARGE SCALE GENOMIC DNA]</scope>
    <source>
        <strain evidence="13">cv. B73</strain>
    </source>
</reference>
<keyword evidence="7" id="KW-0560">Oxidoreductase</keyword>
<keyword evidence="5 11" id="KW-0479">Metal-binding</keyword>
<dbReference type="EnsemblPlants" id="Zm00001eb394140_T002">
    <property type="protein sequence ID" value="Zm00001eb394140_P002"/>
    <property type="gene ID" value="Zm00001eb394140"/>
</dbReference>
<evidence type="ECO:0000256" key="10">
    <source>
        <dbReference type="ARBA" id="ARBA00023136"/>
    </source>
</evidence>
<dbReference type="AlphaFoldDB" id="A0A804R4R4"/>